<reference evidence="5 6" key="1">
    <citation type="journal article" date="2011" name="Nature">
        <title>Genome sequencing reveals insights into physiology and longevity of the naked mole rat.</title>
        <authorList>
            <person name="Kim E.B."/>
            <person name="Fang X."/>
            <person name="Fushan A.A."/>
            <person name="Huang Z."/>
            <person name="Lobanov A.V."/>
            <person name="Han L."/>
            <person name="Marino S.M."/>
            <person name="Sun X."/>
            <person name="Turanov A.A."/>
            <person name="Yang P."/>
            <person name="Yim S.H."/>
            <person name="Zhao X."/>
            <person name="Kasaikina M.V."/>
            <person name="Stoletzki N."/>
            <person name="Peng C."/>
            <person name="Polak P."/>
            <person name="Xiong Z."/>
            <person name="Kiezun A."/>
            <person name="Zhu Y."/>
            <person name="Chen Y."/>
            <person name="Kryukov G.V."/>
            <person name="Zhang Q."/>
            <person name="Peshkin L."/>
            <person name="Yang L."/>
            <person name="Bronson R.T."/>
            <person name="Buffenstein R."/>
            <person name="Wang B."/>
            <person name="Han C."/>
            <person name="Li Q."/>
            <person name="Chen L."/>
            <person name="Zhao W."/>
            <person name="Sunyaev S.R."/>
            <person name="Park T.J."/>
            <person name="Zhang G."/>
            <person name="Wang J."/>
            <person name="Gladyshev V.N."/>
        </authorList>
    </citation>
    <scope>NUCLEOTIDE SEQUENCE [LARGE SCALE GENOMIC DNA]</scope>
</reference>
<dbReference type="GO" id="GO:0003682">
    <property type="term" value="F:chromatin binding"/>
    <property type="evidence" value="ECO:0007669"/>
    <property type="project" value="TreeGrafter"/>
</dbReference>
<dbReference type="Gene3D" id="3.10.20.90">
    <property type="entry name" value="Phosphatidylinositol 3-kinase Catalytic Subunit, Chain A, domain 1"/>
    <property type="match status" value="1"/>
</dbReference>
<evidence type="ECO:0000256" key="2">
    <source>
        <dbReference type="ARBA" id="ARBA00012483"/>
    </source>
</evidence>
<dbReference type="Proteomes" id="UP000006813">
    <property type="component" value="Unassembled WGS sequence"/>
</dbReference>
<name>G5C2D7_HETGA</name>
<organism evidence="5 6">
    <name type="scientific">Heterocephalus glaber</name>
    <name type="common">Naked mole rat</name>
    <dbReference type="NCBI Taxonomy" id="10181"/>
    <lineage>
        <taxon>Eukaryota</taxon>
        <taxon>Metazoa</taxon>
        <taxon>Chordata</taxon>
        <taxon>Craniata</taxon>
        <taxon>Vertebrata</taxon>
        <taxon>Euteleostomi</taxon>
        <taxon>Mammalia</taxon>
        <taxon>Eutheria</taxon>
        <taxon>Euarchontoglires</taxon>
        <taxon>Glires</taxon>
        <taxon>Rodentia</taxon>
        <taxon>Hystricomorpha</taxon>
        <taxon>Bathyergidae</taxon>
        <taxon>Heterocephalus</taxon>
    </lineage>
</organism>
<comment type="catalytic activity">
    <reaction evidence="1">
        <text>S-ubiquitinyl-[E2 ubiquitin-conjugating enzyme]-L-cysteine + [acceptor protein]-L-lysine = [E2 ubiquitin-conjugating enzyme]-L-cysteine + N(6)-ubiquitinyl-[acceptor protein]-L-lysine.</text>
        <dbReference type="EC" id="2.3.2.27"/>
    </reaction>
</comment>
<evidence type="ECO:0000313" key="6">
    <source>
        <dbReference type="Proteomes" id="UP000006813"/>
    </source>
</evidence>
<dbReference type="STRING" id="10181.G5C2D7"/>
<gene>
    <name evidence="5" type="ORF">GW7_15865</name>
</gene>
<dbReference type="GO" id="GO:0061630">
    <property type="term" value="F:ubiquitin protein ligase activity"/>
    <property type="evidence" value="ECO:0007669"/>
    <property type="project" value="UniProtKB-EC"/>
</dbReference>
<accession>G5C2D7</accession>
<dbReference type="GO" id="GO:0031519">
    <property type="term" value="C:PcG protein complex"/>
    <property type="evidence" value="ECO:0007669"/>
    <property type="project" value="TreeGrafter"/>
</dbReference>
<sequence length="169" mass="18004">MNRLHQGKKQTENGSGAEDNGDSLHCSNASTHSNKEAGPSNKRTKTSDDSGLELDNNNATVATDPVMDGASETELVFRPHPTLMEKDDSTQTRCIKTLGNATVDHLSKYLAVSQPSIGLPRPVGGSAAHPAKSIGVTQAAVLPTAKPQGDALWRSDRDPTRSWEMAQCL</sequence>
<keyword evidence="3" id="KW-0808">Transferase</keyword>
<proteinExistence type="predicted"/>
<dbReference type="PANTHER" id="PTHR46076:SF4">
    <property type="entry name" value="E3 UBIQUITIN-PROTEIN LIGASE RING2"/>
    <property type="match status" value="1"/>
</dbReference>
<feature type="region of interest" description="Disordered" evidence="4">
    <location>
        <begin position="1"/>
        <end position="89"/>
    </location>
</feature>
<dbReference type="EC" id="2.3.2.27" evidence="2"/>
<dbReference type="EMBL" id="JH173070">
    <property type="protein sequence ID" value="EHB15698.1"/>
    <property type="molecule type" value="Genomic_DNA"/>
</dbReference>
<evidence type="ECO:0000313" key="5">
    <source>
        <dbReference type="EMBL" id="EHB15698.1"/>
    </source>
</evidence>
<evidence type="ECO:0000256" key="4">
    <source>
        <dbReference type="SAM" id="MobiDB-lite"/>
    </source>
</evidence>
<evidence type="ECO:0000256" key="3">
    <source>
        <dbReference type="ARBA" id="ARBA00022679"/>
    </source>
</evidence>
<dbReference type="GO" id="GO:0000151">
    <property type="term" value="C:ubiquitin ligase complex"/>
    <property type="evidence" value="ECO:0007669"/>
    <property type="project" value="InterPro"/>
</dbReference>
<dbReference type="AlphaFoldDB" id="G5C2D7"/>
<evidence type="ECO:0000256" key="1">
    <source>
        <dbReference type="ARBA" id="ARBA00000900"/>
    </source>
</evidence>
<protein>
    <recommendedName>
        <fullName evidence="2">RING-type E3 ubiquitin transferase</fullName>
        <ecNumber evidence="2">2.3.2.27</ecNumber>
    </recommendedName>
</protein>
<dbReference type="InterPro" id="IPR043540">
    <property type="entry name" value="RING1/RING2"/>
</dbReference>
<dbReference type="InParanoid" id="G5C2D7"/>
<dbReference type="PANTHER" id="PTHR46076">
    <property type="entry name" value="E3 UBIQUITIN-PROTEIN LIGASE RING1 / RING 2 FAMILY MEMBER"/>
    <property type="match status" value="1"/>
</dbReference>
<feature type="region of interest" description="Disordered" evidence="4">
    <location>
        <begin position="147"/>
        <end position="169"/>
    </location>
</feature>